<reference evidence="1" key="1">
    <citation type="submission" date="2020-11" db="EMBL/GenBank/DDBJ databases">
        <authorList>
            <consortium name="DOE Joint Genome Institute"/>
            <person name="Ahrendt S."/>
            <person name="Riley R."/>
            <person name="Andreopoulos W."/>
            <person name="Labutti K."/>
            <person name="Pangilinan J."/>
            <person name="Ruiz-Duenas F.J."/>
            <person name="Barrasa J.M."/>
            <person name="Sanchez-Garcia M."/>
            <person name="Camarero S."/>
            <person name="Miyauchi S."/>
            <person name="Serrano A."/>
            <person name="Linde D."/>
            <person name="Babiker R."/>
            <person name="Drula E."/>
            <person name="Ayuso-Fernandez I."/>
            <person name="Pacheco R."/>
            <person name="Padilla G."/>
            <person name="Ferreira P."/>
            <person name="Barriuso J."/>
            <person name="Kellner H."/>
            <person name="Castanera R."/>
            <person name="Alfaro M."/>
            <person name="Ramirez L."/>
            <person name="Pisabarro A.G."/>
            <person name="Kuo A."/>
            <person name="Tritt A."/>
            <person name="Lipzen A."/>
            <person name="He G."/>
            <person name="Yan M."/>
            <person name="Ng V."/>
            <person name="Cullen D."/>
            <person name="Martin F."/>
            <person name="Rosso M.-N."/>
            <person name="Henrissat B."/>
            <person name="Hibbett D."/>
            <person name="Martinez A.T."/>
            <person name="Grigoriev I.V."/>
        </authorList>
    </citation>
    <scope>NUCLEOTIDE SEQUENCE</scope>
    <source>
        <strain evidence="1">CIRM-BRFM 674</strain>
    </source>
</reference>
<sequence length="149" mass="17373">MSVRFQPYTIGIVDSHSAGGFVARQLITFPSLRRKFRFIRYVRCRCRARRRGDWIVIPGHTLILRAMTYAARHWSYVYNLPLRREPAYSVDETEDNLDSEVEDCVQPLEDHVAEEELDENHIVLPLLRTLPLLGTPANFSVEEKLAQFK</sequence>
<dbReference type="EMBL" id="MU155202">
    <property type="protein sequence ID" value="KAF9480009.1"/>
    <property type="molecule type" value="Genomic_DNA"/>
</dbReference>
<protein>
    <submittedName>
        <fullName evidence="1">Uncharacterized protein</fullName>
    </submittedName>
</protein>
<comment type="caution">
    <text evidence="1">The sequence shown here is derived from an EMBL/GenBank/DDBJ whole genome shotgun (WGS) entry which is preliminary data.</text>
</comment>
<gene>
    <name evidence="1" type="ORF">BDN70DRAFT_894517</name>
</gene>
<dbReference type="Proteomes" id="UP000807469">
    <property type="component" value="Unassembled WGS sequence"/>
</dbReference>
<name>A0A9P6D155_9AGAR</name>
<organism evidence="1 2">
    <name type="scientific">Pholiota conissans</name>
    <dbReference type="NCBI Taxonomy" id="109636"/>
    <lineage>
        <taxon>Eukaryota</taxon>
        <taxon>Fungi</taxon>
        <taxon>Dikarya</taxon>
        <taxon>Basidiomycota</taxon>
        <taxon>Agaricomycotina</taxon>
        <taxon>Agaricomycetes</taxon>
        <taxon>Agaricomycetidae</taxon>
        <taxon>Agaricales</taxon>
        <taxon>Agaricineae</taxon>
        <taxon>Strophariaceae</taxon>
        <taxon>Pholiota</taxon>
    </lineage>
</organism>
<dbReference type="OrthoDB" id="10526405at2759"/>
<proteinExistence type="predicted"/>
<dbReference type="AlphaFoldDB" id="A0A9P6D155"/>
<evidence type="ECO:0000313" key="1">
    <source>
        <dbReference type="EMBL" id="KAF9480009.1"/>
    </source>
</evidence>
<evidence type="ECO:0000313" key="2">
    <source>
        <dbReference type="Proteomes" id="UP000807469"/>
    </source>
</evidence>
<keyword evidence="2" id="KW-1185">Reference proteome</keyword>
<accession>A0A9P6D155</accession>